<keyword evidence="1" id="KW-1133">Transmembrane helix</keyword>
<evidence type="ECO:0000313" key="3">
    <source>
        <dbReference type="Proteomes" id="UP001370590"/>
    </source>
</evidence>
<accession>A0ABU8SM44</accession>
<dbReference type="RefSeq" id="WP_339960795.1">
    <property type="nucleotide sequence ID" value="NZ_JAWMWH010000003.1"/>
</dbReference>
<keyword evidence="1" id="KW-0472">Membrane</keyword>
<feature type="transmembrane region" description="Helical" evidence="1">
    <location>
        <begin position="87"/>
        <end position="108"/>
    </location>
</feature>
<organism evidence="2 3">
    <name type="scientific">Nicoliella lavandulae</name>
    <dbReference type="NCBI Taxonomy" id="3082954"/>
    <lineage>
        <taxon>Bacteria</taxon>
        <taxon>Bacillati</taxon>
        <taxon>Bacillota</taxon>
        <taxon>Bacilli</taxon>
        <taxon>Lactobacillales</taxon>
        <taxon>Lactobacillaceae</taxon>
        <taxon>Nicoliella</taxon>
    </lineage>
</organism>
<sequence>MNNKAASNSMKTRITALVLGLCINALGNGLTIASNTGSALWTAAAVNLGNEFKISSTIFIFAFGVFNAVLNQFLMMKLNIIRFLEEIAYVVFFSYGIQIFIQMFESFGVQNQSFIIRSVFSIIGVTMIGISISMYQRANIFMHPNDDTSNILRFKFLNGSAIKAQFLDLSFPVLLIIITSLTTGKLYAVNFATIYFFFTNGIVVKYADKLIWPRLIHNFNPDDNFKTKA</sequence>
<evidence type="ECO:0000256" key="1">
    <source>
        <dbReference type="SAM" id="Phobius"/>
    </source>
</evidence>
<dbReference type="InterPro" id="IPR038750">
    <property type="entry name" value="YczE/YyaS-like"/>
</dbReference>
<reference evidence="2 3" key="1">
    <citation type="submission" date="2023-10" db="EMBL/GenBank/DDBJ databases">
        <title>Nicoliella lavandulae sp. nov. isolated from Lavandula angustifolia flowers.</title>
        <authorList>
            <person name="Alcantara C."/>
            <person name="Zuniga M."/>
            <person name="Landete J.M."/>
            <person name="Monedero V."/>
        </authorList>
    </citation>
    <scope>NUCLEOTIDE SEQUENCE [LARGE SCALE GENOMIC DNA]</scope>
    <source>
        <strain evidence="2 3">Es01</strain>
    </source>
</reference>
<dbReference type="Pfam" id="PF19700">
    <property type="entry name" value="DUF6198"/>
    <property type="match status" value="1"/>
</dbReference>
<dbReference type="Proteomes" id="UP001370590">
    <property type="component" value="Unassembled WGS sequence"/>
</dbReference>
<comment type="caution">
    <text evidence="2">The sequence shown here is derived from an EMBL/GenBank/DDBJ whole genome shotgun (WGS) entry which is preliminary data.</text>
</comment>
<keyword evidence="3" id="KW-1185">Reference proteome</keyword>
<feature type="transmembrane region" description="Helical" evidence="1">
    <location>
        <begin position="54"/>
        <end position="75"/>
    </location>
</feature>
<feature type="transmembrane region" description="Helical" evidence="1">
    <location>
        <begin position="187"/>
        <end position="207"/>
    </location>
</feature>
<gene>
    <name evidence="2" type="ORF">R4146_07290</name>
</gene>
<evidence type="ECO:0000313" key="2">
    <source>
        <dbReference type="EMBL" id="MEJ6400946.1"/>
    </source>
</evidence>
<feature type="transmembrane region" description="Helical" evidence="1">
    <location>
        <begin position="114"/>
        <end position="135"/>
    </location>
</feature>
<feature type="transmembrane region" description="Helical" evidence="1">
    <location>
        <begin position="156"/>
        <end position="181"/>
    </location>
</feature>
<keyword evidence="1" id="KW-0812">Transmembrane</keyword>
<name>A0ABU8SM44_9LACO</name>
<proteinExistence type="predicted"/>
<dbReference type="EMBL" id="JAWMWH010000003">
    <property type="protein sequence ID" value="MEJ6400946.1"/>
    <property type="molecule type" value="Genomic_DNA"/>
</dbReference>
<protein>
    <submittedName>
        <fullName evidence="2">Uncharacterized protein</fullName>
    </submittedName>
</protein>